<protein>
    <submittedName>
        <fullName evidence="1">Uncharacterized protein</fullName>
    </submittedName>
</protein>
<dbReference type="Proteomes" id="UP001732700">
    <property type="component" value="Chromosome 2A"/>
</dbReference>
<reference evidence="1" key="2">
    <citation type="submission" date="2025-09" db="UniProtKB">
        <authorList>
            <consortium name="EnsemblPlants"/>
        </authorList>
    </citation>
    <scope>IDENTIFICATION</scope>
</reference>
<dbReference type="EnsemblPlants" id="AVESA.00010b.r2.2AG0199180.1">
    <property type="protein sequence ID" value="AVESA.00010b.r2.2AG0199180.1.CDS"/>
    <property type="gene ID" value="AVESA.00010b.r2.2AG0199180"/>
</dbReference>
<accession>A0ACD5U7F4</accession>
<name>A0ACD5U7F4_AVESA</name>
<evidence type="ECO:0000313" key="2">
    <source>
        <dbReference type="Proteomes" id="UP001732700"/>
    </source>
</evidence>
<keyword evidence="2" id="KW-1185">Reference proteome</keyword>
<proteinExistence type="predicted"/>
<sequence>MYTKSGSLKPRERRRRFRRRASLLVGEVKVRQPGAAVRDEIDDLHLLPTGFAVDGDALLDELVALSSTGLCLRLGDTPVLDDLDPAIEGGVAEGVVRLSNHAALRELLLLHRRQQSLRSPRRARSSPFPDGCGCERRTTENHMNFLGPNGVCYGCSKPNRKNTTQDETLASGHYSFLPAQTIPHPETLAASTDKMPLPLPPPTLPDDLLGEVFMRLPPDEPACLVRASLASKHWLGVLTAPAFRNRYRDFHGAPSMLGFFYCPGSVEEGLFVSTTEFVARIPSEDEDENKGEYEYDYDGWRYSSRKKEEYREYSRSEVWDCRHGRVVLGYRDMDVSPTELVVLDPVTGRSWELNIPKDYDSHGAAVFCAVPGCHHRTCHEGPFQVVVVGMNINKGDSVAYAYCRTDEGSKPCSQSSQPCPGLHLGFDAIVQPMPPVLTQDALYFMLMDDDDNGHVGVLKYNLHSKCLSLIDAPLVVTDIARNAILMGMEDGSLGFARLDGLTLNLWSRRMGPDGTKTWSQLKVVNLEELPPIQNLKQTLRLIGSVEGSDIIFVTMDLGIYEISLKSLEWKKIWARENFHALVPYTSFYDPSERMTPCVAAQ</sequence>
<reference evidence="1" key="1">
    <citation type="submission" date="2021-05" db="EMBL/GenBank/DDBJ databases">
        <authorList>
            <person name="Scholz U."/>
            <person name="Mascher M."/>
            <person name="Fiebig A."/>
        </authorList>
    </citation>
    <scope>NUCLEOTIDE SEQUENCE [LARGE SCALE GENOMIC DNA]</scope>
</reference>
<evidence type="ECO:0000313" key="1">
    <source>
        <dbReference type="EnsemblPlants" id="AVESA.00010b.r2.2AG0199180.1.CDS"/>
    </source>
</evidence>
<organism evidence="1 2">
    <name type="scientific">Avena sativa</name>
    <name type="common">Oat</name>
    <dbReference type="NCBI Taxonomy" id="4498"/>
    <lineage>
        <taxon>Eukaryota</taxon>
        <taxon>Viridiplantae</taxon>
        <taxon>Streptophyta</taxon>
        <taxon>Embryophyta</taxon>
        <taxon>Tracheophyta</taxon>
        <taxon>Spermatophyta</taxon>
        <taxon>Magnoliopsida</taxon>
        <taxon>Liliopsida</taxon>
        <taxon>Poales</taxon>
        <taxon>Poaceae</taxon>
        <taxon>BOP clade</taxon>
        <taxon>Pooideae</taxon>
        <taxon>Poodae</taxon>
        <taxon>Poeae</taxon>
        <taxon>Poeae Chloroplast Group 1 (Aveneae type)</taxon>
        <taxon>Aveninae</taxon>
        <taxon>Avena</taxon>
    </lineage>
</organism>